<dbReference type="GO" id="GO:0009425">
    <property type="term" value="C:bacterial-type flagellum basal body"/>
    <property type="evidence" value="ECO:0007669"/>
    <property type="project" value="InterPro"/>
</dbReference>
<keyword evidence="6" id="KW-0812">Transmembrane</keyword>
<keyword evidence="12" id="KW-0969">Cilium</keyword>
<protein>
    <recommendedName>
        <fullName evidence="10">Flagellar protein FliL</fullName>
    </recommendedName>
</protein>
<evidence type="ECO:0000256" key="5">
    <source>
        <dbReference type="ARBA" id="ARBA00022500"/>
    </source>
</evidence>
<evidence type="ECO:0000256" key="2">
    <source>
        <dbReference type="ARBA" id="ARBA00004162"/>
    </source>
</evidence>
<accession>A0A1D9M7X3</accession>
<evidence type="ECO:0000256" key="10">
    <source>
        <dbReference type="RuleBase" id="RU364125"/>
    </source>
</evidence>
<dbReference type="EMBL" id="CP017781">
    <property type="protein sequence ID" value="AOZ67943.1"/>
    <property type="molecule type" value="Genomic_DNA"/>
</dbReference>
<dbReference type="Pfam" id="PF03748">
    <property type="entry name" value="FliL"/>
    <property type="match status" value="1"/>
</dbReference>
<keyword evidence="8" id="KW-1133">Transmembrane helix</keyword>
<keyword evidence="4" id="KW-1003">Cell membrane</keyword>
<proteinExistence type="inferred from homology"/>
<dbReference type="Proteomes" id="UP000176562">
    <property type="component" value="Chromosome"/>
</dbReference>
<keyword evidence="12" id="KW-0282">Flagellum</keyword>
<name>A0A1D9M7X3_9RHOB</name>
<dbReference type="GO" id="GO:0071973">
    <property type="term" value="P:bacterial-type flagellum-dependent cell motility"/>
    <property type="evidence" value="ECO:0007669"/>
    <property type="project" value="InterPro"/>
</dbReference>
<reference evidence="12 13" key="1">
    <citation type="submission" date="2016-10" db="EMBL/GenBank/DDBJ databases">
        <title>Rhodobacter sp. LPB0142, isolated from sea water.</title>
        <authorList>
            <person name="Kim E."/>
            <person name="Yi H."/>
        </authorList>
    </citation>
    <scope>NUCLEOTIDE SEQUENCE [LARGE SCALE GENOMIC DNA]</scope>
    <source>
        <strain evidence="12 13">LPB0142</strain>
    </source>
</reference>
<keyword evidence="12" id="KW-0966">Cell projection</keyword>
<dbReference type="KEGG" id="rhp:LPB142_00255"/>
<dbReference type="STRING" id="1850250.LPB142_00255"/>
<dbReference type="AlphaFoldDB" id="A0A1D9M7X3"/>
<keyword evidence="9 10" id="KW-0472">Membrane</keyword>
<dbReference type="InterPro" id="IPR005503">
    <property type="entry name" value="FliL"/>
</dbReference>
<keyword evidence="10" id="KW-0997">Cell inner membrane</keyword>
<evidence type="ECO:0000256" key="6">
    <source>
        <dbReference type="ARBA" id="ARBA00022692"/>
    </source>
</evidence>
<evidence type="ECO:0000313" key="13">
    <source>
        <dbReference type="Proteomes" id="UP000176562"/>
    </source>
</evidence>
<evidence type="ECO:0000313" key="12">
    <source>
        <dbReference type="EMBL" id="AOZ67943.1"/>
    </source>
</evidence>
<feature type="region of interest" description="Disordered" evidence="11">
    <location>
        <begin position="34"/>
        <end position="58"/>
    </location>
</feature>
<sequence>MMGKIIPILLAVIGLALGGGAGYFLRPPPEEKLAENPCGEVPPAPTESHGEEVPPGEPTVEYVKLNNQFVVPIVESGSVTALIILSLNLEVTIGSTEKVYAVEPKLRDLFLQVLFDHANAGGFRGTFTETSNMDDLRVALLEAARQSLGESVKAVLISDIVRQDNK</sequence>
<evidence type="ECO:0000256" key="1">
    <source>
        <dbReference type="ARBA" id="ARBA00002254"/>
    </source>
</evidence>
<organism evidence="12 13">
    <name type="scientific">Rhodobacter xanthinilyticus</name>
    <dbReference type="NCBI Taxonomy" id="1850250"/>
    <lineage>
        <taxon>Bacteria</taxon>
        <taxon>Pseudomonadati</taxon>
        <taxon>Pseudomonadota</taxon>
        <taxon>Alphaproteobacteria</taxon>
        <taxon>Rhodobacterales</taxon>
        <taxon>Rhodobacter group</taxon>
        <taxon>Rhodobacter</taxon>
    </lineage>
</organism>
<comment type="function">
    <text evidence="1 10">Controls the rotational direction of flagella during chemotaxis.</text>
</comment>
<evidence type="ECO:0000256" key="9">
    <source>
        <dbReference type="ARBA" id="ARBA00023136"/>
    </source>
</evidence>
<dbReference type="GO" id="GO:0006935">
    <property type="term" value="P:chemotaxis"/>
    <property type="evidence" value="ECO:0007669"/>
    <property type="project" value="UniProtKB-KW"/>
</dbReference>
<evidence type="ECO:0000256" key="11">
    <source>
        <dbReference type="SAM" id="MobiDB-lite"/>
    </source>
</evidence>
<keyword evidence="13" id="KW-1185">Reference proteome</keyword>
<evidence type="ECO:0000256" key="4">
    <source>
        <dbReference type="ARBA" id="ARBA00022475"/>
    </source>
</evidence>
<comment type="subcellular location">
    <subcellularLocation>
        <location evidence="10">Cell inner membrane</location>
    </subcellularLocation>
    <subcellularLocation>
        <location evidence="2">Cell membrane</location>
        <topology evidence="2">Single-pass membrane protein</topology>
    </subcellularLocation>
</comment>
<dbReference type="GO" id="GO:0005886">
    <property type="term" value="C:plasma membrane"/>
    <property type="evidence" value="ECO:0007669"/>
    <property type="project" value="UniProtKB-SubCell"/>
</dbReference>
<dbReference type="RefSeq" id="WP_068765619.1">
    <property type="nucleotide sequence ID" value="NZ_CP017781.1"/>
</dbReference>
<keyword evidence="7 10" id="KW-0283">Flagellar rotation</keyword>
<evidence type="ECO:0000256" key="3">
    <source>
        <dbReference type="ARBA" id="ARBA00008281"/>
    </source>
</evidence>
<evidence type="ECO:0000256" key="8">
    <source>
        <dbReference type="ARBA" id="ARBA00022989"/>
    </source>
</evidence>
<gene>
    <name evidence="12" type="ORF">LPB142_00255</name>
</gene>
<evidence type="ECO:0000256" key="7">
    <source>
        <dbReference type="ARBA" id="ARBA00022779"/>
    </source>
</evidence>
<comment type="similarity">
    <text evidence="3 10">Belongs to the FliL family.</text>
</comment>
<keyword evidence="5 10" id="KW-0145">Chemotaxis</keyword>